<name>A0A7W5GBU2_9BACL</name>
<dbReference type="PANTHER" id="PTHR48111:SF2">
    <property type="entry name" value="RESPONSE REGULATOR SAER"/>
    <property type="match status" value="1"/>
</dbReference>
<keyword evidence="6" id="KW-0804">Transcription</keyword>
<dbReference type="CDD" id="cd00383">
    <property type="entry name" value="trans_reg_C"/>
    <property type="match status" value="1"/>
</dbReference>
<evidence type="ECO:0000256" key="6">
    <source>
        <dbReference type="ARBA" id="ARBA00023163"/>
    </source>
</evidence>
<dbReference type="InterPro" id="IPR001789">
    <property type="entry name" value="Sig_transdc_resp-reg_receiver"/>
</dbReference>
<dbReference type="InterPro" id="IPR036388">
    <property type="entry name" value="WH-like_DNA-bd_sf"/>
</dbReference>
<dbReference type="Pfam" id="PF00486">
    <property type="entry name" value="Trans_reg_C"/>
    <property type="match status" value="1"/>
</dbReference>
<dbReference type="EMBL" id="JACHXW010000009">
    <property type="protein sequence ID" value="MBB3153267.1"/>
    <property type="molecule type" value="Genomic_DNA"/>
</dbReference>
<comment type="subcellular location">
    <subcellularLocation>
        <location evidence="1">Cytoplasm</location>
    </subcellularLocation>
</comment>
<evidence type="ECO:0000256" key="1">
    <source>
        <dbReference type="ARBA" id="ARBA00004496"/>
    </source>
</evidence>
<dbReference type="Gene3D" id="1.10.10.10">
    <property type="entry name" value="Winged helix-like DNA-binding domain superfamily/Winged helix DNA-binding domain"/>
    <property type="match status" value="1"/>
</dbReference>
<dbReference type="GO" id="GO:0000976">
    <property type="term" value="F:transcription cis-regulatory region binding"/>
    <property type="evidence" value="ECO:0007669"/>
    <property type="project" value="TreeGrafter"/>
</dbReference>
<dbReference type="SMART" id="SM00448">
    <property type="entry name" value="REC"/>
    <property type="match status" value="1"/>
</dbReference>
<evidence type="ECO:0000256" key="5">
    <source>
        <dbReference type="ARBA" id="ARBA00023125"/>
    </source>
</evidence>
<keyword evidence="4" id="KW-0805">Transcription regulation</keyword>
<dbReference type="AlphaFoldDB" id="A0A7W5GBU2"/>
<protein>
    <submittedName>
        <fullName evidence="11">DNA-binding response OmpR family regulator</fullName>
    </submittedName>
</protein>
<dbReference type="FunFam" id="3.40.50.2300:FF:000001">
    <property type="entry name" value="DNA-binding response regulator PhoB"/>
    <property type="match status" value="1"/>
</dbReference>
<feature type="DNA-binding region" description="OmpR/PhoB-type" evidence="8">
    <location>
        <begin position="134"/>
        <end position="234"/>
    </location>
</feature>
<dbReference type="FunFam" id="1.10.10.10:FF:000018">
    <property type="entry name" value="DNA-binding response regulator ResD"/>
    <property type="match status" value="1"/>
</dbReference>
<dbReference type="GO" id="GO:0032993">
    <property type="term" value="C:protein-DNA complex"/>
    <property type="evidence" value="ECO:0007669"/>
    <property type="project" value="TreeGrafter"/>
</dbReference>
<evidence type="ECO:0000313" key="11">
    <source>
        <dbReference type="EMBL" id="MBB3153267.1"/>
    </source>
</evidence>
<dbReference type="InterPro" id="IPR039420">
    <property type="entry name" value="WalR-like"/>
</dbReference>
<evidence type="ECO:0000256" key="3">
    <source>
        <dbReference type="ARBA" id="ARBA00023012"/>
    </source>
</evidence>
<proteinExistence type="predicted"/>
<dbReference type="GO" id="GO:0006355">
    <property type="term" value="P:regulation of DNA-templated transcription"/>
    <property type="evidence" value="ECO:0007669"/>
    <property type="project" value="InterPro"/>
</dbReference>
<feature type="domain" description="OmpR/PhoB-type" evidence="10">
    <location>
        <begin position="134"/>
        <end position="234"/>
    </location>
</feature>
<accession>A0A7W5GBU2</accession>
<evidence type="ECO:0000256" key="7">
    <source>
        <dbReference type="PROSITE-ProRule" id="PRU00169"/>
    </source>
</evidence>
<dbReference type="PANTHER" id="PTHR48111">
    <property type="entry name" value="REGULATOR OF RPOS"/>
    <property type="match status" value="1"/>
</dbReference>
<dbReference type="CDD" id="cd17574">
    <property type="entry name" value="REC_OmpR"/>
    <property type="match status" value="1"/>
</dbReference>
<feature type="domain" description="Response regulatory" evidence="9">
    <location>
        <begin position="5"/>
        <end position="118"/>
    </location>
</feature>
<evidence type="ECO:0000256" key="2">
    <source>
        <dbReference type="ARBA" id="ARBA00022553"/>
    </source>
</evidence>
<sequence length="234" mass="26276">MKSITILIADDETEIADLIELHLVKEGYRCLKAADGQEAIDIIQVQSVDLAILDIMMPKIDGYEVTRLIREQYHLPIIFLSAKATDLDKITGLIRGADDYMTKPFNPMELVARVNAQLRRFIQLNPSKADPADTSVLAAGGIVIHPKQRTAFLYGNPVELTPKEFDILVVLASHPKKVFSTEHLFQQVWGEAYYEGGNNTVMVHIRTLRKKLGEDQNKNKLIKTVWGVGYAFNG</sequence>
<dbReference type="InterPro" id="IPR011006">
    <property type="entry name" value="CheY-like_superfamily"/>
</dbReference>
<dbReference type="GO" id="GO:0000156">
    <property type="term" value="F:phosphorelay response regulator activity"/>
    <property type="evidence" value="ECO:0007669"/>
    <property type="project" value="TreeGrafter"/>
</dbReference>
<feature type="modified residue" description="4-aspartylphosphate" evidence="7">
    <location>
        <position position="54"/>
    </location>
</feature>
<keyword evidence="12" id="KW-1185">Reference proteome</keyword>
<comment type="caution">
    <text evidence="11">The sequence shown here is derived from an EMBL/GenBank/DDBJ whole genome shotgun (WGS) entry which is preliminary data.</text>
</comment>
<dbReference type="SUPFAM" id="SSF52172">
    <property type="entry name" value="CheY-like"/>
    <property type="match status" value="1"/>
</dbReference>
<keyword evidence="3" id="KW-0902">Two-component regulatory system</keyword>
<gene>
    <name evidence="11" type="ORF">FHS16_003329</name>
</gene>
<dbReference type="Gene3D" id="3.40.50.2300">
    <property type="match status" value="1"/>
</dbReference>
<dbReference type="GO" id="GO:0005829">
    <property type="term" value="C:cytosol"/>
    <property type="evidence" value="ECO:0007669"/>
    <property type="project" value="TreeGrafter"/>
</dbReference>
<dbReference type="PROSITE" id="PS50110">
    <property type="entry name" value="RESPONSE_REGULATORY"/>
    <property type="match status" value="1"/>
</dbReference>
<dbReference type="Gene3D" id="6.10.250.690">
    <property type="match status" value="1"/>
</dbReference>
<evidence type="ECO:0000259" key="10">
    <source>
        <dbReference type="PROSITE" id="PS51755"/>
    </source>
</evidence>
<dbReference type="Proteomes" id="UP000518605">
    <property type="component" value="Unassembled WGS sequence"/>
</dbReference>
<keyword evidence="2 7" id="KW-0597">Phosphoprotein</keyword>
<evidence type="ECO:0000256" key="8">
    <source>
        <dbReference type="PROSITE-ProRule" id="PRU01091"/>
    </source>
</evidence>
<evidence type="ECO:0000259" key="9">
    <source>
        <dbReference type="PROSITE" id="PS50110"/>
    </source>
</evidence>
<dbReference type="InterPro" id="IPR001867">
    <property type="entry name" value="OmpR/PhoB-type_DNA-bd"/>
</dbReference>
<evidence type="ECO:0000256" key="4">
    <source>
        <dbReference type="ARBA" id="ARBA00023015"/>
    </source>
</evidence>
<reference evidence="11 12" key="1">
    <citation type="submission" date="2020-08" db="EMBL/GenBank/DDBJ databases">
        <title>Genomic Encyclopedia of Type Strains, Phase III (KMG-III): the genomes of soil and plant-associated and newly described type strains.</title>
        <authorList>
            <person name="Whitman W."/>
        </authorList>
    </citation>
    <scope>NUCLEOTIDE SEQUENCE [LARGE SCALE GENOMIC DNA]</scope>
    <source>
        <strain evidence="11 12">CECT 8234</strain>
    </source>
</reference>
<dbReference type="PROSITE" id="PS51755">
    <property type="entry name" value="OMPR_PHOB"/>
    <property type="match status" value="1"/>
</dbReference>
<dbReference type="SMART" id="SM00862">
    <property type="entry name" value="Trans_reg_C"/>
    <property type="match status" value="1"/>
</dbReference>
<dbReference type="RefSeq" id="WP_183564508.1">
    <property type="nucleotide sequence ID" value="NZ_CBCSLB010000049.1"/>
</dbReference>
<keyword evidence="5 8" id="KW-0238">DNA-binding</keyword>
<evidence type="ECO:0000313" key="12">
    <source>
        <dbReference type="Proteomes" id="UP000518605"/>
    </source>
</evidence>
<organism evidence="11 12">
    <name type="scientific">Paenibacillus endophyticus</name>
    <dbReference type="NCBI Taxonomy" id="1294268"/>
    <lineage>
        <taxon>Bacteria</taxon>
        <taxon>Bacillati</taxon>
        <taxon>Bacillota</taxon>
        <taxon>Bacilli</taxon>
        <taxon>Bacillales</taxon>
        <taxon>Paenibacillaceae</taxon>
        <taxon>Paenibacillus</taxon>
    </lineage>
</organism>
<dbReference type="Pfam" id="PF00072">
    <property type="entry name" value="Response_reg"/>
    <property type="match status" value="1"/>
</dbReference>